<feature type="compositionally biased region" description="Polar residues" evidence="1">
    <location>
        <begin position="138"/>
        <end position="156"/>
    </location>
</feature>
<protein>
    <submittedName>
        <fullName evidence="2">Uncharacterized protein</fullName>
    </submittedName>
</protein>
<name>A0A5B0LN51_PUCGR</name>
<evidence type="ECO:0000313" key="3">
    <source>
        <dbReference type="Proteomes" id="UP000324748"/>
    </source>
</evidence>
<reference evidence="2 3" key="1">
    <citation type="submission" date="2019-05" db="EMBL/GenBank/DDBJ databases">
        <title>Emergence of the Ug99 lineage of the wheat stem rust pathogen through somatic hybridization.</title>
        <authorList>
            <person name="Li F."/>
            <person name="Upadhyaya N.M."/>
            <person name="Sperschneider J."/>
            <person name="Matny O."/>
            <person name="Nguyen-Phuc H."/>
            <person name="Mago R."/>
            <person name="Raley C."/>
            <person name="Miller M.E."/>
            <person name="Silverstein K.A.T."/>
            <person name="Henningsen E."/>
            <person name="Hirsch C.D."/>
            <person name="Visser B."/>
            <person name="Pretorius Z.A."/>
            <person name="Steffenson B.J."/>
            <person name="Schwessinger B."/>
            <person name="Dodds P.N."/>
            <person name="Figueroa M."/>
        </authorList>
    </citation>
    <scope>NUCLEOTIDE SEQUENCE [LARGE SCALE GENOMIC DNA]</scope>
    <source>
        <strain evidence="2">21-0</strain>
    </source>
</reference>
<proteinExistence type="predicted"/>
<organism evidence="2 3">
    <name type="scientific">Puccinia graminis f. sp. tritici</name>
    <dbReference type="NCBI Taxonomy" id="56615"/>
    <lineage>
        <taxon>Eukaryota</taxon>
        <taxon>Fungi</taxon>
        <taxon>Dikarya</taxon>
        <taxon>Basidiomycota</taxon>
        <taxon>Pucciniomycotina</taxon>
        <taxon>Pucciniomycetes</taxon>
        <taxon>Pucciniales</taxon>
        <taxon>Pucciniaceae</taxon>
        <taxon>Puccinia</taxon>
    </lineage>
</organism>
<accession>A0A5B0LN51</accession>
<dbReference type="Proteomes" id="UP000324748">
    <property type="component" value="Unassembled WGS sequence"/>
</dbReference>
<comment type="caution">
    <text evidence="2">The sequence shown here is derived from an EMBL/GenBank/DDBJ whole genome shotgun (WGS) entry which is preliminary data.</text>
</comment>
<feature type="region of interest" description="Disordered" evidence="1">
    <location>
        <begin position="118"/>
        <end position="156"/>
    </location>
</feature>
<dbReference type="OrthoDB" id="10598583at2759"/>
<dbReference type="AlphaFoldDB" id="A0A5B0LN51"/>
<evidence type="ECO:0000256" key="1">
    <source>
        <dbReference type="SAM" id="MobiDB-lite"/>
    </source>
</evidence>
<dbReference type="EMBL" id="VSWC01000196">
    <property type="protein sequence ID" value="KAA1065972.1"/>
    <property type="molecule type" value="Genomic_DNA"/>
</dbReference>
<sequence length="280" mass="30974">MLDDEGAGLYVSAQIDKRPECCTTQFARPIFKLIYDQEVAQFGGIKWLDASSYVSHRSLSESTRRVALRWSVFGLLMEVRPATRLDGPKMDSLKTQDATEVECPVTLTEGFGSLEVLGDASPRSRGTTSRIHSIDHPPTQTVQLGGSQRNKQSRPPTTEAYRLVQAFLVEFRLIVVLARQPRQPSTNGGLWHVLYPKAALLSVAFENVYHPGFVESFFVRYICSGAGGDVGTVFWFSLREAPAVEALGHGNPPRRNSWLGASRPGWTGSVFLERTGSIED</sequence>
<keyword evidence="3" id="KW-1185">Reference proteome</keyword>
<evidence type="ECO:0000313" key="2">
    <source>
        <dbReference type="EMBL" id="KAA1065972.1"/>
    </source>
</evidence>
<gene>
    <name evidence="2" type="ORF">PGT21_017040</name>
</gene>